<evidence type="ECO:0000313" key="2">
    <source>
        <dbReference type="Proteomes" id="UP000530660"/>
    </source>
</evidence>
<comment type="caution">
    <text evidence="1">The sequence shown here is derived from an EMBL/GenBank/DDBJ whole genome shotgun (WGS) entry which is preliminary data.</text>
</comment>
<keyword evidence="2" id="KW-1185">Reference proteome</keyword>
<evidence type="ECO:0000313" key="1">
    <source>
        <dbReference type="EMBL" id="KAF6003482.1"/>
    </source>
</evidence>
<name>A0A7J7IK44_9RHOD</name>
<dbReference type="EMBL" id="VWRR01000006">
    <property type="protein sequence ID" value="KAF6003482.1"/>
    <property type="molecule type" value="Genomic_DNA"/>
</dbReference>
<sequence>MRHPRGRHDQERSLRLIGRQVRLLLRLAPLERRWRAADEAALASAVSLVEAFRCREAARCLGKQHWVFAVLEDERKRQRQEASSAGGAYDRLLRRTAERIEETLFESAKHLDQLEDVVKEADALVLELNEQLVSCSDAVQHASVAALLVRLAWNESTFWGCTSDFEVLVRQMALETVRRRQLWELLRRSCYGCHVPLQWWQLASVRPFTDPCNIEGRGDCDDAPDSEWRTIMLEPQQVLHCWAYSDEEVEGSARDCWRPRYGYLTPFAWQEWIDKLQLLHVALDELHSQMLMTQTETRSSHQ</sequence>
<gene>
    <name evidence="1" type="ORF">F1559_000966</name>
</gene>
<dbReference type="AlphaFoldDB" id="A0A7J7IK44"/>
<organism evidence="1 2">
    <name type="scientific">Cyanidiococcus yangmingshanensis</name>
    <dbReference type="NCBI Taxonomy" id="2690220"/>
    <lineage>
        <taxon>Eukaryota</taxon>
        <taxon>Rhodophyta</taxon>
        <taxon>Bangiophyceae</taxon>
        <taxon>Cyanidiales</taxon>
        <taxon>Cyanidiaceae</taxon>
        <taxon>Cyanidiococcus</taxon>
    </lineage>
</organism>
<dbReference type="Proteomes" id="UP000530660">
    <property type="component" value="Unassembled WGS sequence"/>
</dbReference>
<accession>A0A7J7IK44</accession>
<protein>
    <submittedName>
        <fullName evidence="1">Uncharacterized protein</fullName>
    </submittedName>
</protein>
<reference evidence="1 2" key="1">
    <citation type="journal article" date="2020" name="J. Phycol.">
        <title>Comparative genome analysis reveals Cyanidiococcus gen. nov., a new extremophilic red algal genus sister to Cyanidioschyzon (Cyanidioschyzonaceae, Rhodophyta).</title>
        <authorList>
            <person name="Liu S.-L."/>
            <person name="Chiang Y.-R."/>
            <person name="Yoon H.S."/>
            <person name="Fu H.-Y."/>
        </authorList>
    </citation>
    <scope>NUCLEOTIDE SEQUENCE [LARGE SCALE GENOMIC DNA]</scope>
    <source>
        <strain evidence="1 2">THAL066</strain>
    </source>
</reference>
<proteinExistence type="predicted"/>